<keyword evidence="4" id="KW-0378">Hydrolase</keyword>
<dbReference type="GO" id="GO:0006574">
    <property type="term" value="P:L-valine catabolic process"/>
    <property type="evidence" value="ECO:0007669"/>
    <property type="project" value="TreeGrafter"/>
</dbReference>
<comment type="catalytic activity">
    <reaction evidence="1">
        <text>3-hydroxy-2-methylpropanoyl-CoA + H2O = 3-hydroxy-2-methylpropanoate + CoA + H(+)</text>
        <dbReference type="Rhea" id="RHEA:20888"/>
        <dbReference type="ChEBI" id="CHEBI:11805"/>
        <dbReference type="ChEBI" id="CHEBI:15377"/>
        <dbReference type="ChEBI" id="CHEBI:15378"/>
        <dbReference type="ChEBI" id="CHEBI:57287"/>
        <dbReference type="ChEBI" id="CHEBI:57340"/>
        <dbReference type="EC" id="3.1.2.4"/>
    </reaction>
</comment>
<comment type="caution">
    <text evidence="8">The sequence shown here is derived from an EMBL/GenBank/DDBJ whole genome shotgun (WGS) entry which is preliminary data.</text>
</comment>
<evidence type="ECO:0000256" key="3">
    <source>
        <dbReference type="ARBA" id="ARBA00011915"/>
    </source>
</evidence>
<evidence type="ECO:0000313" key="8">
    <source>
        <dbReference type="EMBL" id="PVU96995.1"/>
    </source>
</evidence>
<dbReference type="InterPro" id="IPR032259">
    <property type="entry name" value="HIBYL-CoA-H"/>
</dbReference>
<dbReference type="PANTHER" id="PTHR43176:SF3">
    <property type="entry name" value="3-HYDROXYISOBUTYRYL-COA HYDROLASE, MITOCHONDRIAL"/>
    <property type="match status" value="1"/>
</dbReference>
<dbReference type="Pfam" id="PF16113">
    <property type="entry name" value="ECH_2"/>
    <property type="match status" value="1"/>
</dbReference>
<dbReference type="InterPro" id="IPR018376">
    <property type="entry name" value="Enoyl-CoA_hyd/isom_CS"/>
</dbReference>
<dbReference type="EMBL" id="MBFR01000020">
    <property type="protein sequence ID" value="PVU96995.1"/>
    <property type="molecule type" value="Genomic_DNA"/>
</dbReference>
<protein>
    <recommendedName>
        <fullName evidence="3">3-hydroxyisobutyryl-CoA hydrolase</fullName>
        <ecNumber evidence="3">3.1.2.4</ecNumber>
    </recommendedName>
    <alternativeName>
        <fullName evidence="6">3-hydroxyisobutyryl-coenzyme A hydrolase</fullName>
    </alternativeName>
</protein>
<dbReference type="NCBIfam" id="NF004127">
    <property type="entry name" value="PRK05617.1"/>
    <property type="match status" value="1"/>
</dbReference>
<reference evidence="8 9" key="1">
    <citation type="journal article" date="2018" name="MBio">
        <title>Comparative Genomics Reveals the Core Gene Toolbox for the Fungus-Insect Symbiosis.</title>
        <authorList>
            <person name="Wang Y."/>
            <person name="Stata M."/>
            <person name="Wang W."/>
            <person name="Stajich J.E."/>
            <person name="White M.M."/>
            <person name="Moncalvo J.M."/>
        </authorList>
    </citation>
    <scope>NUCLEOTIDE SEQUENCE [LARGE SCALE GENOMIC DNA]</scope>
    <source>
        <strain evidence="8 9">SWE-8-4</strain>
    </source>
</reference>
<evidence type="ECO:0000256" key="6">
    <source>
        <dbReference type="ARBA" id="ARBA00031181"/>
    </source>
</evidence>
<dbReference type="STRING" id="133385.A0A2T9YXE0"/>
<keyword evidence="9" id="KW-1185">Reference proteome</keyword>
<dbReference type="OrthoDB" id="1737613at2759"/>
<feature type="domain" description="Enoyl-CoA hydratase/isomerase" evidence="7">
    <location>
        <begin position="53"/>
        <end position="382"/>
    </location>
</feature>
<evidence type="ECO:0000256" key="5">
    <source>
        <dbReference type="ARBA" id="ARBA00023128"/>
    </source>
</evidence>
<gene>
    <name evidence="8" type="ORF">BB561_000820</name>
</gene>
<evidence type="ECO:0000256" key="1">
    <source>
        <dbReference type="ARBA" id="ARBA00001709"/>
    </source>
</evidence>
<dbReference type="Proteomes" id="UP000245383">
    <property type="component" value="Unassembled WGS sequence"/>
</dbReference>
<sequence>MLRSILTISHSPIKKLYSLPPLFRSFSMTLPAASIQPQSSENEIILSNQLGTRYIILNRPKALNSLSMSMIEQIHEALQKYSASDLCDNIVIKSSNPKFYCAGGDVVVAANKAKANDRSVVSYFTKEYALNYCLATTTKPVVTIIDGITMGGGVGISVHAPFRVATENTLFAMPETLIGFFTDVGASFYLSRLESELGTYLGLTGTRLKGRDVFYAGIATHYIQSDRIPLMEAQLRELSSSKHDVVNSALEDFVDESESEYSFSLAPYMKSIARCFKFDTVEDIISALNNETENPEWAKSTIETLNKMSPTSLKITLELLRRGKTLSLKQCLLMESQLAAKSVFSHDFYEGISELLIKKTKQPKWNPSTLSDISHADIIKNYFSIFVPEADINLSSKLDFSVYPFAKYALPSTEEIRNVVTGQDRSVGSQALSVEDVVRLFANRYNFKVGVKEKVRHVVENNTLRNPDDKDFNTVNWVYED</sequence>
<dbReference type="InterPro" id="IPR029045">
    <property type="entry name" value="ClpP/crotonase-like_dom_sf"/>
</dbReference>
<dbReference type="GO" id="GO:0003860">
    <property type="term" value="F:3-hydroxyisobutyryl-CoA hydrolase activity"/>
    <property type="evidence" value="ECO:0007669"/>
    <property type="project" value="UniProtKB-EC"/>
</dbReference>
<dbReference type="InterPro" id="IPR045004">
    <property type="entry name" value="ECH_dom"/>
</dbReference>
<dbReference type="FunFam" id="3.90.226.10:FF:000026">
    <property type="entry name" value="3-hydroxyisobutyryl-CoA hydrolase, mitochondrial"/>
    <property type="match status" value="1"/>
</dbReference>
<dbReference type="EC" id="3.1.2.4" evidence="3"/>
<dbReference type="PROSITE" id="PS00166">
    <property type="entry name" value="ENOYL_COA_HYDRATASE"/>
    <property type="match status" value="1"/>
</dbReference>
<proteinExistence type="predicted"/>
<dbReference type="PANTHER" id="PTHR43176">
    <property type="entry name" value="3-HYDROXYISOBUTYRYL-COA HYDROLASE-RELATED"/>
    <property type="match status" value="1"/>
</dbReference>
<organism evidence="8 9">
    <name type="scientific">Smittium simulii</name>
    <dbReference type="NCBI Taxonomy" id="133385"/>
    <lineage>
        <taxon>Eukaryota</taxon>
        <taxon>Fungi</taxon>
        <taxon>Fungi incertae sedis</taxon>
        <taxon>Zoopagomycota</taxon>
        <taxon>Kickxellomycotina</taxon>
        <taxon>Harpellomycetes</taxon>
        <taxon>Harpellales</taxon>
        <taxon>Legeriomycetaceae</taxon>
        <taxon>Smittium</taxon>
    </lineage>
</organism>
<accession>A0A2T9YXE0</accession>
<evidence type="ECO:0000259" key="7">
    <source>
        <dbReference type="Pfam" id="PF16113"/>
    </source>
</evidence>
<dbReference type="CDD" id="cd06558">
    <property type="entry name" value="crotonase-like"/>
    <property type="match status" value="1"/>
</dbReference>
<name>A0A2T9YXE0_9FUNG</name>
<evidence type="ECO:0000256" key="4">
    <source>
        <dbReference type="ARBA" id="ARBA00022801"/>
    </source>
</evidence>
<comment type="subcellular location">
    <subcellularLocation>
        <location evidence="2">Mitochondrion</location>
    </subcellularLocation>
</comment>
<dbReference type="Gene3D" id="3.90.226.10">
    <property type="entry name" value="2-enoyl-CoA Hydratase, Chain A, domain 1"/>
    <property type="match status" value="1"/>
</dbReference>
<dbReference type="GO" id="GO:0005739">
    <property type="term" value="C:mitochondrion"/>
    <property type="evidence" value="ECO:0007669"/>
    <property type="project" value="UniProtKB-SubCell"/>
</dbReference>
<evidence type="ECO:0000256" key="2">
    <source>
        <dbReference type="ARBA" id="ARBA00004173"/>
    </source>
</evidence>
<keyword evidence="5" id="KW-0496">Mitochondrion</keyword>
<evidence type="ECO:0000313" key="9">
    <source>
        <dbReference type="Proteomes" id="UP000245383"/>
    </source>
</evidence>
<dbReference type="SUPFAM" id="SSF52096">
    <property type="entry name" value="ClpP/crotonase"/>
    <property type="match status" value="1"/>
</dbReference>
<dbReference type="AlphaFoldDB" id="A0A2T9YXE0"/>